<feature type="transmembrane region" description="Helical" evidence="6">
    <location>
        <begin position="752"/>
        <end position="775"/>
    </location>
</feature>
<evidence type="ECO:0000259" key="7">
    <source>
        <dbReference type="Pfam" id="PF02687"/>
    </source>
</evidence>
<protein>
    <submittedName>
        <fullName evidence="8">FtsX-like permease family protein</fullName>
    </submittedName>
</protein>
<dbReference type="PANTHER" id="PTHR30287">
    <property type="entry name" value="MEMBRANE COMPONENT OF PREDICTED ABC SUPERFAMILY METABOLITE UPTAKE TRANSPORTER"/>
    <property type="match status" value="1"/>
</dbReference>
<sequence>MKTKTFRLLSKMMVRTIKQNLMQFIAIIVIGAIAVTLFVGLHANADVFEERVNTVYSEGNLADLWVTTKSYDKEDINKIKTFLEEGESIESRLYMPSESSAHSIFITVVDKIPTISKPFGKIEENSNNTIDDFIYVDNDLMTNSSDSYSTLYTLGGDFSFTFDISSYSLEGVAGLLEDYVKEGGENIFMKDSIMLTTTVDGTMDHPENITKASYNYSVVLMSEKRLQRIYRELLEKNYDESIVDTLYNYSTLLLGFNNEDGKLFSPNQYVLKLNSNRDIDKLKDQIERYYELKSSNNLYMVTERSGMPFYMTISSDVSQARSFTYVFPFVFFLVGVLVILTTLSQMILKDRTQIGTLKALGVSKRMIMIHYISLTSTLVFIGTLIGEIIGPILLPKILGKKYAIIYRLPEMGYHFPILYGILTLVFFIGIAIFVTYIIARKEISLKPSESMRPKLVSFKKHRKNRSLRKTRFFSLKMAYRNISINLGKSIMVIVGVLGCTALLVCGFGIEDTCNYGIQNDLDLFYSSDLTIVLNNYKTKEELDNDISKLELEYYEYNVHAATTAYKTQDATISTNVYIIPDESKAVKIDFPKEGTMVSKSVAESLDLNIGDTIHFTYNSIDYSTKVVGIYQAFYYNGFIIHEGSSIFKNASDFRYTIIEAGMVDDTKTEEYLDYFSSLSYVNEARTPNHWVEMTNDLMSGIRVMTNAVKIFAILLGIVVIYNLSLMNFKERSRDIATLKVLGFNQGEILRSLLIESLSLTLIGVAIGLVLGYPFMLGVLENNIVSLVSYLYHIYFKTYIFAFLLTFGVAVAINILLSLRIRGVRMVESLKSVE</sequence>
<feature type="transmembrane region" description="Helical" evidence="6">
    <location>
        <begin position="490"/>
        <end position="509"/>
    </location>
</feature>
<feature type="transmembrane region" description="Helical" evidence="6">
    <location>
        <begin position="21"/>
        <end position="41"/>
    </location>
</feature>
<name>A0A397RNH5_9MOLU</name>
<dbReference type="PANTHER" id="PTHR30287:SF2">
    <property type="entry name" value="BLL1001 PROTEIN"/>
    <property type="match status" value="1"/>
</dbReference>
<feature type="transmembrane region" description="Helical" evidence="6">
    <location>
        <begin position="325"/>
        <end position="348"/>
    </location>
</feature>
<dbReference type="AlphaFoldDB" id="A0A397RNH5"/>
<dbReference type="InParanoid" id="A0A397RNH5"/>
<keyword evidence="9" id="KW-1185">Reference proteome</keyword>
<dbReference type="Proteomes" id="UP000266506">
    <property type="component" value="Unassembled WGS sequence"/>
</dbReference>
<proteinExistence type="predicted"/>
<feature type="transmembrane region" description="Helical" evidence="6">
    <location>
        <begin position="413"/>
        <end position="439"/>
    </location>
</feature>
<reference evidence="8 9" key="1">
    <citation type="submission" date="2018-08" db="EMBL/GenBank/DDBJ databases">
        <title>Genomic Encyclopedia of Archaeal and Bacterial Type Strains, Phase II (KMG-II): from individual species to whole genera.</title>
        <authorList>
            <person name="Goeker M."/>
        </authorList>
    </citation>
    <scope>NUCLEOTIDE SEQUENCE [LARGE SCALE GENOMIC DNA]</scope>
    <source>
        <strain evidence="8 9">ATCC 27112</strain>
    </source>
</reference>
<evidence type="ECO:0000256" key="5">
    <source>
        <dbReference type="ARBA" id="ARBA00023136"/>
    </source>
</evidence>
<feature type="domain" description="ABC3 transporter permease C-terminal" evidence="7">
    <location>
        <begin position="326"/>
        <end position="441"/>
    </location>
</feature>
<dbReference type="Pfam" id="PF02687">
    <property type="entry name" value="FtsX"/>
    <property type="match status" value="2"/>
</dbReference>
<dbReference type="InterPro" id="IPR003838">
    <property type="entry name" value="ABC3_permease_C"/>
</dbReference>
<comment type="caution">
    <text evidence="8">The sequence shown here is derived from an EMBL/GenBank/DDBJ whole genome shotgun (WGS) entry which is preliminary data.</text>
</comment>
<keyword evidence="5 6" id="KW-0472">Membrane</keyword>
<feature type="domain" description="ABC3 transporter permease C-terminal" evidence="7">
    <location>
        <begin position="710"/>
        <end position="822"/>
    </location>
</feature>
<organism evidence="8 9">
    <name type="scientific">Anaeroplasma bactoclasticum</name>
    <dbReference type="NCBI Taxonomy" id="2088"/>
    <lineage>
        <taxon>Bacteria</taxon>
        <taxon>Bacillati</taxon>
        <taxon>Mycoplasmatota</taxon>
        <taxon>Mollicutes</taxon>
        <taxon>Anaeroplasmatales</taxon>
        <taxon>Anaeroplasmataceae</taxon>
        <taxon>Anaeroplasma</taxon>
    </lineage>
</organism>
<dbReference type="EMBL" id="QXEV01000009">
    <property type="protein sequence ID" value="RIA75890.1"/>
    <property type="molecule type" value="Genomic_DNA"/>
</dbReference>
<feature type="transmembrane region" description="Helical" evidence="6">
    <location>
        <begin position="703"/>
        <end position="723"/>
    </location>
</feature>
<evidence type="ECO:0000256" key="3">
    <source>
        <dbReference type="ARBA" id="ARBA00022692"/>
    </source>
</evidence>
<evidence type="ECO:0000256" key="6">
    <source>
        <dbReference type="SAM" id="Phobius"/>
    </source>
</evidence>
<feature type="transmembrane region" description="Helical" evidence="6">
    <location>
        <begin position="795"/>
        <end position="816"/>
    </location>
</feature>
<evidence type="ECO:0000256" key="2">
    <source>
        <dbReference type="ARBA" id="ARBA00022475"/>
    </source>
</evidence>
<keyword evidence="2" id="KW-1003">Cell membrane</keyword>
<dbReference type="InterPro" id="IPR038766">
    <property type="entry name" value="Membrane_comp_ABC_pdt"/>
</dbReference>
<evidence type="ECO:0000256" key="1">
    <source>
        <dbReference type="ARBA" id="ARBA00004651"/>
    </source>
</evidence>
<keyword evidence="3 6" id="KW-0812">Transmembrane</keyword>
<evidence type="ECO:0000313" key="9">
    <source>
        <dbReference type="Proteomes" id="UP000266506"/>
    </source>
</evidence>
<dbReference type="GO" id="GO:0005886">
    <property type="term" value="C:plasma membrane"/>
    <property type="evidence" value="ECO:0007669"/>
    <property type="project" value="UniProtKB-SubCell"/>
</dbReference>
<comment type="subcellular location">
    <subcellularLocation>
        <location evidence="1">Cell membrane</location>
        <topology evidence="1">Multi-pass membrane protein</topology>
    </subcellularLocation>
</comment>
<feature type="transmembrane region" description="Helical" evidence="6">
    <location>
        <begin position="369"/>
        <end position="393"/>
    </location>
</feature>
<accession>A0A397RNH5</accession>
<dbReference type="OrthoDB" id="9770036at2"/>
<keyword evidence="4 6" id="KW-1133">Transmembrane helix</keyword>
<gene>
    <name evidence="8" type="ORF">EI71_01063</name>
</gene>
<evidence type="ECO:0000256" key="4">
    <source>
        <dbReference type="ARBA" id="ARBA00022989"/>
    </source>
</evidence>
<evidence type="ECO:0000313" key="8">
    <source>
        <dbReference type="EMBL" id="RIA75890.1"/>
    </source>
</evidence>